<reference evidence="2 3" key="1">
    <citation type="submission" date="2020-02" db="EMBL/GenBank/DDBJ databases">
        <title>Draft genome sequence of Haematococcus lacustris strain NIES-144.</title>
        <authorList>
            <person name="Morimoto D."/>
            <person name="Nakagawa S."/>
            <person name="Yoshida T."/>
            <person name="Sawayama S."/>
        </authorList>
    </citation>
    <scope>NUCLEOTIDE SEQUENCE [LARGE SCALE GENOMIC DNA]</scope>
    <source>
        <strain evidence="2 3">NIES-144</strain>
    </source>
</reference>
<proteinExistence type="predicted"/>
<comment type="caution">
    <text evidence="2">The sequence shown here is derived from an EMBL/GenBank/DDBJ whole genome shotgun (WGS) entry which is preliminary data.</text>
</comment>
<organism evidence="2 3">
    <name type="scientific">Haematococcus lacustris</name>
    <name type="common">Green alga</name>
    <name type="synonym">Haematococcus pluvialis</name>
    <dbReference type="NCBI Taxonomy" id="44745"/>
    <lineage>
        <taxon>Eukaryota</taxon>
        <taxon>Viridiplantae</taxon>
        <taxon>Chlorophyta</taxon>
        <taxon>core chlorophytes</taxon>
        <taxon>Chlorophyceae</taxon>
        <taxon>CS clade</taxon>
        <taxon>Chlamydomonadales</taxon>
        <taxon>Haematococcaceae</taxon>
        <taxon>Haematococcus</taxon>
    </lineage>
</organism>
<dbReference type="EMBL" id="BLLF01002447">
    <property type="protein sequence ID" value="GFH24118.1"/>
    <property type="molecule type" value="Genomic_DNA"/>
</dbReference>
<feature type="non-terminal residue" evidence="2">
    <location>
        <position position="1"/>
    </location>
</feature>
<gene>
    <name evidence="2" type="ORF">HaLaN_21848</name>
</gene>
<evidence type="ECO:0000313" key="3">
    <source>
        <dbReference type="Proteomes" id="UP000485058"/>
    </source>
</evidence>
<sequence>PAAPCATPTLPHSTSKASAPSVTPIPNAEKSGKLALPLGIFLVGLICSGGYANTQIHVEDLLLMSININIFGAPKV</sequence>
<feature type="non-terminal residue" evidence="2">
    <location>
        <position position="76"/>
    </location>
</feature>
<accession>A0A699ZZX8</accession>
<dbReference type="Proteomes" id="UP000485058">
    <property type="component" value="Unassembled WGS sequence"/>
</dbReference>
<dbReference type="AlphaFoldDB" id="A0A699ZZX8"/>
<feature type="region of interest" description="Disordered" evidence="1">
    <location>
        <begin position="1"/>
        <end position="23"/>
    </location>
</feature>
<evidence type="ECO:0000313" key="2">
    <source>
        <dbReference type="EMBL" id="GFH24118.1"/>
    </source>
</evidence>
<feature type="compositionally biased region" description="Polar residues" evidence="1">
    <location>
        <begin position="10"/>
        <end position="21"/>
    </location>
</feature>
<keyword evidence="3" id="KW-1185">Reference proteome</keyword>
<protein>
    <submittedName>
        <fullName evidence="2">JmjC domain-containing protein</fullName>
    </submittedName>
</protein>
<name>A0A699ZZX8_HAELA</name>
<evidence type="ECO:0000256" key="1">
    <source>
        <dbReference type="SAM" id="MobiDB-lite"/>
    </source>
</evidence>